<dbReference type="Pfam" id="PF00989">
    <property type="entry name" value="PAS"/>
    <property type="match status" value="1"/>
</dbReference>
<dbReference type="SMART" id="SM00086">
    <property type="entry name" value="PAC"/>
    <property type="match status" value="5"/>
</dbReference>
<evidence type="ECO:0000313" key="11">
    <source>
        <dbReference type="Proteomes" id="UP000740413"/>
    </source>
</evidence>
<comment type="catalytic activity">
    <reaction evidence="1">
        <text>ATP + protein L-histidine = ADP + protein N-phospho-L-histidine.</text>
        <dbReference type="EC" id="2.7.13.3"/>
    </reaction>
</comment>
<dbReference type="Proteomes" id="UP000740413">
    <property type="component" value="Unassembled WGS sequence"/>
</dbReference>
<dbReference type="Gene3D" id="3.30.450.20">
    <property type="entry name" value="PAS domain"/>
    <property type="match status" value="5"/>
</dbReference>
<dbReference type="PRINTS" id="PR00344">
    <property type="entry name" value="BCTRLSENSOR"/>
</dbReference>
<dbReference type="Pfam" id="PF08447">
    <property type="entry name" value="PAS_3"/>
    <property type="match status" value="1"/>
</dbReference>
<sequence length="871" mass="99224">MDKIKQNIDISIADLNAIARIGYWQLDTSSDTYLLDDISCEITQLPNGTTLSTKEKPPFCPTGNKWAVIQETLAKAIEQKSSFNHEVELFLSDGNSIWVLLIGKGNYDEGGNCVNVSGMVQDITIRKNSEIELFKKNEILNYTENKASLGHWKWDLKSNVITCSRNISRIIGSPDGEKITIEILTEGIHPGDKKQVQDHLKNSVESKTFTPLLHRYILEDGTERIIQVLGEPLFNKAEELTGFMCSSQDITAKKRFEDELFEKNKLFLTAQQKAHFGYWLWNLTTDLFSCSENMADALGFERNVEFTMSDLLKDIPQENQKDILDTLNKTIETKSFVEFTHPIYMHGELRHIKVTGEVYTDLEGNILTILGISQDITDQKNFENELISKNQLLGFAEQITKIGNWQWDLNTNKIKWSTNLYRIFEREDNLPIVFDIYYSYIHPEDRERVSAIIDTILESKDFERVIHRILLENGKIKTVELLAMAIRDQYGNAIEMLGTLQDVSEQRAEEMKFKGLLESAPNATLILDEGNIIQMINKQAERLFKYTPEELVGSNIDLLIPSRFDEKRAPLREAFYANPTVKTYDMGAGLHMLNKDGKEIPVQVTLGPLQIEGGLLLSVVIRDITEEKLHQENIIKAKEDLETLTQELTTQNHQLADFTQITSHNLRAPVSNLNSLLDIYKMMDNEEDQKELFKKFEIVIAHLTLTLNTLIEALTAKNHTSLERSEVSFGATLTKTKEIFTAEISNSKAIIKSNFAKVDSIRYHKIYLESIFQNLIGNALKYKSRERVPELEISSKIDNGKTILSFKDNGLGIDLEKHGHKIFGLNKVFHNHPEAKGIGLFMTKTQIEAMGGKITVSSKVDEGTTFNIHFI</sequence>
<dbReference type="NCBIfam" id="TIGR00229">
    <property type="entry name" value="sensory_box"/>
    <property type="match status" value="2"/>
</dbReference>
<evidence type="ECO:0000256" key="3">
    <source>
        <dbReference type="ARBA" id="ARBA00022553"/>
    </source>
</evidence>
<evidence type="ECO:0000313" key="10">
    <source>
        <dbReference type="EMBL" id="MBT2162926.1"/>
    </source>
</evidence>
<feature type="domain" description="Histidine kinase" evidence="7">
    <location>
        <begin position="661"/>
        <end position="871"/>
    </location>
</feature>
<keyword evidence="5" id="KW-0418">Kinase</keyword>
<dbReference type="InterPro" id="IPR001610">
    <property type="entry name" value="PAC"/>
</dbReference>
<dbReference type="InterPro" id="IPR036890">
    <property type="entry name" value="HATPase_C_sf"/>
</dbReference>
<gene>
    <name evidence="10" type="ORF">HW347_16785</name>
</gene>
<dbReference type="InterPro" id="IPR035965">
    <property type="entry name" value="PAS-like_dom_sf"/>
</dbReference>
<feature type="domain" description="PAC" evidence="9">
    <location>
        <begin position="586"/>
        <end position="636"/>
    </location>
</feature>
<feature type="domain" description="PAS" evidence="8">
    <location>
        <begin position="155"/>
        <end position="207"/>
    </location>
</feature>
<dbReference type="SUPFAM" id="SSF55874">
    <property type="entry name" value="ATPase domain of HSP90 chaperone/DNA topoisomerase II/histidine kinase"/>
    <property type="match status" value="1"/>
</dbReference>
<evidence type="ECO:0000259" key="7">
    <source>
        <dbReference type="PROSITE" id="PS50109"/>
    </source>
</evidence>
<evidence type="ECO:0000259" key="8">
    <source>
        <dbReference type="PROSITE" id="PS50112"/>
    </source>
</evidence>
<evidence type="ECO:0000256" key="4">
    <source>
        <dbReference type="ARBA" id="ARBA00022679"/>
    </source>
</evidence>
<dbReference type="InterPro" id="IPR052162">
    <property type="entry name" value="Sensor_kinase/Photoreceptor"/>
</dbReference>
<dbReference type="InterPro" id="IPR013767">
    <property type="entry name" value="PAS_fold"/>
</dbReference>
<name>A0ABS5WIZ7_9FLAO</name>
<keyword evidence="3" id="KW-0597">Phosphoprotein</keyword>
<feature type="domain" description="PAS" evidence="8">
    <location>
        <begin position="509"/>
        <end position="578"/>
    </location>
</feature>
<evidence type="ECO:0000256" key="1">
    <source>
        <dbReference type="ARBA" id="ARBA00000085"/>
    </source>
</evidence>
<dbReference type="PANTHER" id="PTHR43304:SF1">
    <property type="entry name" value="PAC DOMAIN-CONTAINING PROTEIN"/>
    <property type="match status" value="1"/>
</dbReference>
<evidence type="ECO:0000256" key="2">
    <source>
        <dbReference type="ARBA" id="ARBA00012438"/>
    </source>
</evidence>
<dbReference type="PROSITE" id="PS50112">
    <property type="entry name" value="PAS"/>
    <property type="match status" value="2"/>
</dbReference>
<dbReference type="SUPFAM" id="SSF55785">
    <property type="entry name" value="PYP-like sensor domain (PAS domain)"/>
    <property type="match status" value="5"/>
</dbReference>
<dbReference type="Pfam" id="PF13426">
    <property type="entry name" value="PAS_9"/>
    <property type="match status" value="3"/>
</dbReference>
<dbReference type="InterPro" id="IPR013655">
    <property type="entry name" value="PAS_fold_3"/>
</dbReference>
<dbReference type="Gene3D" id="2.10.70.100">
    <property type="match status" value="2"/>
</dbReference>
<dbReference type="SMART" id="SM00091">
    <property type="entry name" value="PAS"/>
    <property type="match status" value="4"/>
</dbReference>
<feature type="coiled-coil region" evidence="6">
    <location>
        <begin position="627"/>
        <end position="654"/>
    </location>
</feature>
<dbReference type="InterPro" id="IPR000700">
    <property type="entry name" value="PAS-assoc_C"/>
</dbReference>
<dbReference type="EC" id="2.7.13.3" evidence="2"/>
<evidence type="ECO:0000256" key="5">
    <source>
        <dbReference type="ARBA" id="ARBA00022777"/>
    </source>
</evidence>
<dbReference type="PROSITE" id="PS50109">
    <property type="entry name" value="HIS_KIN"/>
    <property type="match status" value="1"/>
</dbReference>
<evidence type="ECO:0000259" key="9">
    <source>
        <dbReference type="PROSITE" id="PS50113"/>
    </source>
</evidence>
<keyword evidence="11" id="KW-1185">Reference proteome</keyword>
<dbReference type="Gene3D" id="1.10.287.130">
    <property type="match status" value="1"/>
</dbReference>
<accession>A0ABS5WIZ7</accession>
<dbReference type="InterPro" id="IPR003594">
    <property type="entry name" value="HATPase_dom"/>
</dbReference>
<reference evidence="10 11" key="1">
    <citation type="submission" date="2020-06" db="EMBL/GenBank/DDBJ databases">
        <authorList>
            <person name="Isaeva M.P."/>
            <person name="Chernysheva N.Y."/>
        </authorList>
    </citation>
    <scope>NUCLEOTIDE SEQUENCE [LARGE SCALE GENOMIC DNA]</scope>
    <source>
        <strain evidence="10 11">KMM 6746</strain>
    </source>
</reference>
<dbReference type="Gene3D" id="3.30.565.10">
    <property type="entry name" value="Histidine kinase-like ATPase, C-terminal domain"/>
    <property type="match status" value="1"/>
</dbReference>
<dbReference type="SMART" id="SM00387">
    <property type="entry name" value="HATPase_c"/>
    <property type="match status" value="1"/>
</dbReference>
<dbReference type="PANTHER" id="PTHR43304">
    <property type="entry name" value="PHYTOCHROME-LIKE PROTEIN CPH1"/>
    <property type="match status" value="1"/>
</dbReference>
<comment type="caution">
    <text evidence="10">The sequence shown here is derived from an EMBL/GenBank/DDBJ whole genome shotgun (WGS) entry which is preliminary data.</text>
</comment>
<reference evidence="11" key="2">
    <citation type="submission" date="2023-07" db="EMBL/GenBank/DDBJ databases">
        <title>Zobellia barbeyronii sp. nov., a new marine flavobacterium, isolated from green and red algae.</title>
        <authorList>
            <person name="Nedashkovskaya O.I."/>
            <person name="Otstavnykh N."/>
            <person name="Zhukova N."/>
            <person name="Guzev K."/>
            <person name="Chausova V."/>
            <person name="Tekutyeva L."/>
            <person name="Mikhailov V."/>
            <person name="Isaeva M."/>
        </authorList>
    </citation>
    <scope>NUCLEOTIDE SEQUENCE [LARGE SCALE GENOMIC DNA]</scope>
    <source>
        <strain evidence="11">KMM 6746</strain>
    </source>
</reference>
<proteinExistence type="predicted"/>
<feature type="domain" description="PAC" evidence="9">
    <location>
        <begin position="335"/>
        <end position="388"/>
    </location>
</feature>
<protein>
    <recommendedName>
        <fullName evidence="2">histidine kinase</fullName>
        <ecNumber evidence="2">2.7.13.3</ecNumber>
    </recommendedName>
</protein>
<dbReference type="CDD" id="cd00130">
    <property type="entry name" value="PAS"/>
    <property type="match status" value="5"/>
</dbReference>
<feature type="domain" description="PAC" evidence="9">
    <location>
        <begin position="83"/>
        <end position="135"/>
    </location>
</feature>
<keyword evidence="4" id="KW-0808">Transferase</keyword>
<dbReference type="InterPro" id="IPR005467">
    <property type="entry name" value="His_kinase_dom"/>
</dbReference>
<feature type="domain" description="PAC" evidence="9">
    <location>
        <begin position="460"/>
        <end position="515"/>
    </location>
</feature>
<dbReference type="InterPro" id="IPR000014">
    <property type="entry name" value="PAS"/>
</dbReference>
<evidence type="ECO:0000256" key="6">
    <source>
        <dbReference type="SAM" id="Coils"/>
    </source>
</evidence>
<dbReference type="PROSITE" id="PS50113">
    <property type="entry name" value="PAC"/>
    <property type="match status" value="5"/>
</dbReference>
<dbReference type="EMBL" id="JACATN010000005">
    <property type="protein sequence ID" value="MBT2162926.1"/>
    <property type="molecule type" value="Genomic_DNA"/>
</dbReference>
<keyword evidence="6" id="KW-0175">Coiled coil</keyword>
<organism evidence="10 11">
    <name type="scientific">Zobellia barbeyronii</name>
    <dbReference type="NCBI Taxonomy" id="2748009"/>
    <lineage>
        <taxon>Bacteria</taxon>
        <taxon>Pseudomonadati</taxon>
        <taxon>Bacteroidota</taxon>
        <taxon>Flavobacteriia</taxon>
        <taxon>Flavobacteriales</taxon>
        <taxon>Flavobacteriaceae</taxon>
        <taxon>Zobellia</taxon>
    </lineage>
</organism>
<feature type="domain" description="PAC" evidence="9">
    <location>
        <begin position="210"/>
        <end position="262"/>
    </location>
</feature>
<dbReference type="Pfam" id="PF02518">
    <property type="entry name" value="HATPase_c"/>
    <property type="match status" value="1"/>
</dbReference>
<dbReference type="RefSeq" id="WP_214612913.1">
    <property type="nucleotide sequence ID" value="NZ_JACATN010000005.1"/>
</dbReference>
<dbReference type="InterPro" id="IPR004358">
    <property type="entry name" value="Sig_transdc_His_kin-like_C"/>
</dbReference>